<evidence type="ECO:0000256" key="4">
    <source>
        <dbReference type="ARBA" id="ARBA00022679"/>
    </source>
</evidence>
<feature type="compositionally biased region" description="Polar residues" evidence="16">
    <location>
        <begin position="11"/>
        <end position="20"/>
    </location>
</feature>
<evidence type="ECO:0000256" key="6">
    <source>
        <dbReference type="ARBA" id="ARBA00023315"/>
    </source>
</evidence>
<keyword evidence="6" id="KW-0012">Acyltransferase</keyword>
<comment type="subcellular location">
    <subcellularLocation>
        <location evidence="2">Cytoplasm</location>
    </subcellularLocation>
    <subcellularLocation>
        <location evidence="1">Nucleus</location>
    </subcellularLocation>
</comment>
<keyword evidence="19" id="KW-1185">Reference proteome</keyword>
<dbReference type="InterPro" id="IPR000182">
    <property type="entry name" value="GNAT_dom"/>
</dbReference>
<organism evidence="18 19">
    <name type="scientific">Patiria miniata</name>
    <name type="common">Bat star</name>
    <name type="synonym">Asterina miniata</name>
    <dbReference type="NCBI Taxonomy" id="46514"/>
    <lineage>
        <taxon>Eukaryota</taxon>
        <taxon>Metazoa</taxon>
        <taxon>Echinodermata</taxon>
        <taxon>Eleutherozoa</taxon>
        <taxon>Asterozoa</taxon>
        <taxon>Asteroidea</taxon>
        <taxon>Valvatacea</taxon>
        <taxon>Valvatida</taxon>
        <taxon>Asterinidae</taxon>
        <taxon>Patiria</taxon>
    </lineage>
</organism>
<evidence type="ECO:0000256" key="5">
    <source>
        <dbReference type="ARBA" id="ARBA00023242"/>
    </source>
</evidence>
<evidence type="ECO:0000256" key="16">
    <source>
        <dbReference type="SAM" id="MobiDB-lite"/>
    </source>
</evidence>
<comment type="catalytic activity">
    <reaction evidence="8">
        <text>N-terminal L-methionyl-L-isoleucyl-[protein] + acetyl-CoA = N-terminal N(alpha)-acetyl-L-methionyl-L-isoleucyl-[protein] + CoA + H(+)</text>
        <dbReference type="Rhea" id="RHEA:50524"/>
        <dbReference type="Rhea" id="RHEA-COMP:12713"/>
        <dbReference type="Rhea" id="RHEA-COMP:12714"/>
        <dbReference type="ChEBI" id="CHEBI:15378"/>
        <dbReference type="ChEBI" id="CHEBI:57287"/>
        <dbReference type="ChEBI" id="CHEBI:57288"/>
        <dbReference type="ChEBI" id="CHEBI:133379"/>
        <dbReference type="ChEBI" id="CHEBI:133380"/>
        <dbReference type="EC" id="2.3.1.256"/>
    </reaction>
</comment>
<evidence type="ECO:0000256" key="12">
    <source>
        <dbReference type="ARBA" id="ARBA00052477"/>
    </source>
</evidence>
<dbReference type="EnsemblMetazoa" id="XM_038200619.1">
    <property type="protein sequence ID" value="XP_038056547.1"/>
    <property type="gene ID" value="LOC119728395"/>
</dbReference>
<dbReference type="GO" id="GO:0031417">
    <property type="term" value="C:NatC complex"/>
    <property type="evidence" value="ECO:0007669"/>
    <property type="project" value="TreeGrafter"/>
</dbReference>
<dbReference type="RefSeq" id="XP_038056547.1">
    <property type="nucleotide sequence ID" value="XM_038200619.1"/>
</dbReference>
<dbReference type="InterPro" id="IPR016181">
    <property type="entry name" value="Acyl_CoA_acyltransferase"/>
</dbReference>
<comment type="catalytic activity">
    <reaction evidence="10">
        <text>N-terminal L-methionyl-L-tyrosyl-[protein] + acetyl-CoA = N-terminal N(alpha)-acetyl-L-methionyl-L-tyrosyl-[protein] + CoA + H(+)</text>
        <dbReference type="Rhea" id="RHEA:50532"/>
        <dbReference type="Rhea" id="RHEA-COMP:12717"/>
        <dbReference type="Rhea" id="RHEA-COMP:12718"/>
        <dbReference type="ChEBI" id="CHEBI:15378"/>
        <dbReference type="ChEBI" id="CHEBI:57287"/>
        <dbReference type="ChEBI" id="CHEBI:57288"/>
        <dbReference type="ChEBI" id="CHEBI:133384"/>
        <dbReference type="ChEBI" id="CHEBI:133385"/>
        <dbReference type="EC" id="2.3.1.256"/>
    </reaction>
</comment>
<dbReference type="Proteomes" id="UP000887568">
    <property type="component" value="Unplaced"/>
</dbReference>
<dbReference type="OrthoDB" id="249099at2759"/>
<keyword evidence="3" id="KW-0963">Cytoplasm</keyword>
<evidence type="ECO:0000256" key="1">
    <source>
        <dbReference type="ARBA" id="ARBA00004123"/>
    </source>
</evidence>
<dbReference type="PANTHER" id="PTHR45896:SF1">
    <property type="entry name" value="N-ALPHA-ACETYLTRANSFERASE 30"/>
    <property type="match status" value="1"/>
</dbReference>
<evidence type="ECO:0000256" key="2">
    <source>
        <dbReference type="ARBA" id="ARBA00004496"/>
    </source>
</evidence>
<keyword evidence="4" id="KW-0808">Transferase</keyword>
<sequence length="501" mass="54314">MSGSGGVDLATATTTSNPSADPSRGVSVCAVKTPREPAGKLNVINGPDAGSTEEDNHSSTGDGKSGGNFICQVGGGSLSKINQHINHDNTESHDHESMVNCLSTNECLSEKGPATVGAKGCSCSDKNTNEICHLGTPDAKIVDKDTKTDTPKKIMKRKTNMAKGAEAASDHGMTNGCCDCHVDEALLKTDEHVVGSPCTKAVKSETLENPNVPCHSGENSGNVTCNCDEKMSEPLTDLTKMVENICLESDDAQKMDFSSSTEKSKSEASACSEQGAACADLLAGMEQSFGVIGPAVAGDLDDAELEELPASLSDFVLGCHNNQYTVPPCPPNDSDINTIHIQTETGPDDHPVTLMPYKSEVQMPDIMRLITKDLSEPYSIYTYRYFIHNWPQLCFLAMHQDKCVGAIVCKLDVHKKMARRGYIAMLAVDEHYRKLQIGSSLVKKAIRAMVRGECDEVVLETEITNKPALRLYENLGFLRDKRLFRYYLNGVDALRLKLWLR</sequence>
<dbReference type="GO" id="GO:0120518">
    <property type="term" value="F:protein N-terminal-methionine acetyltransferase activity"/>
    <property type="evidence" value="ECO:0007669"/>
    <property type="project" value="UniProtKB-EC"/>
</dbReference>
<dbReference type="CDD" id="cd04301">
    <property type="entry name" value="NAT_SF"/>
    <property type="match status" value="1"/>
</dbReference>
<comment type="catalytic activity">
    <reaction evidence="9">
        <text>N-terminal L-methionyl-L-leucyl-[protein] + acetyl-CoA = N-terminal N(alpha)-acetyl-L-methionyl-L-leucyl-[protein] + CoA + H(+)</text>
        <dbReference type="Rhea" id="RHEA:50520"/>
        <dbReference type="Rhea" id="RHEA-COMP:12711"/>
        <dbReference type="Rhea" id="RHEA-COMP:12712"/>
        <dbReference type="ChEBI" id="CHEBI:15378"/>
        <dbReference type="ChEBI" id="CHEBI:57287"/>
        <dbReference type="ChEBI" id="CHEBI:57288"/>
        <dbReference type="ChEBI" id="CHEBI:133377"/>
        <dbReference type="ChEBI" id="CHEBI:133378"/>
        <dbReference type="EC" id="2.3.1.256"/>
    </reaction>
</comment>
<dbReference type="EC" id="2.3.1.256" evidence="13"/>
<protein>
    <recommendedName>
        <fullName evidence="13">N-terminal methionine N(alpha)-acetyltransferase NatC</fullName>
        <ecNumber evidence="13">2.3.1.256</ecNumber>
    </recommendedName>
    <alternativeName>
        <fullName evidence="14">N-acetyltransferase MAK3 homolog</fullName>
    </alternativeName>
    <alternativeName>
        <fullName evidence="15">NatC catalytic subunit</fullName>
    </alternativeName>
</protein>
<feature type="region of interest" description="Disordered" evidence="16">
    <location>
        <begin position="1"/>
        <end position="67"/>
    </location>
</feature>
<evidence type="ECO:0000259" key="17">
    <source>
        <dbReference type="PROSITE" id="PS51186"/>
    </source>
</evidence>
<dbReference type="SUPFAM" id="SSF55729">
    <property type="entry name" value="Acyl-CoA N-acyltransferases (Nat)"/>
    <property type="match status" value="1"/>
</dbReference>
<name>A0A913ZYB1_PATMI</name>
<dbReference type="AlphaFoldDB" id="A0A913ZYB1"/>
<comment type="catalytic activity">
    <reaction evidence="11">
        <text>N-terminal L-methionyl-L-phenylalanyl-[protein] + acetyl-CoA = N-terminal N(alpha)-acetyl-L-methionyl-L-phenylalanyl-[protein] + CoA + H(+)</text>
        <dbReference type="Rhea" id="RHEA:50528"/>
        <dbReference type="Rhea" id="RHEA-COMP:12715"/>
        <dbReference type="Rhea" id="RHEA-COMP:12716"/>
        <dbReference type="ChEBI" id="CHEBI:15378"/>
        <dbReference type="ChEBI" id="CHEBI:57287"/>
        <dbReference type="ChEBI" id="CHEBI:57288"/>
        <dbReference type="ChEBI" id="CHEBI:133382"/>
        <dbReference type="ChEBI" id="CHEBI:133383"/>
        <dbReference type="EC" id="2.3.1.256"/>
    </reaction>
</comment>
<comment type="catalytic activity">
    <reaction evidence="12">
        <text>N-terminal L-methionyl-L-tryptophyl-[protein] + acetyl-CoA = N-terminal N(alpha)-acetyl-L-methionyl-L-tryptophyl-[protein] + CoA + H(+)</text>
        <dbReference type="Rhea" id="RHEA:50560"/>
        <dbReference type="Rhea" id="RHEA-COMP:12724"/>
        <dbReference type="Rhea" id="RHEA-COMP:12725"/>
        <dbReference type="ChEBI" id="CHEBI:15378"/>
        <dbReference type="ChEBI" id="CHEBI:57287"/>
        <dbReference type="ChEBI" id="CHEBI:57288"/>
        <dbReference type="ChEBI" id="CHEBI:133386"/>
        <dbReference type="ChEBI" id="CHEBI:133387"/>
        <dbReference type="EC" id="2.3.1.256"/>
    </reaction>
</comment>
<feature type="domain" description="N-acetyltransferase" evidence="17">
    <location>
        <begin position="352"/>
        <end position="501"/>
    </location>
</feature>
<evidence type="ECO:0000313" key="19">
    <source>
        <dbReference type="Proteomes" id="UP000887568"/>
    </source>
</evidence>
<comment type="similarity">
    <text evidence="7">Belongs to the acetyltransferase family. MAK3 subfamily.</text>
</comment>
<evidence type="ECO:0000256" key="15">
    <source>
        <dbReference type="ARBA" id="ARBA00078622"/>
    </source>
</evidence>
<evidence type="ECO:0000256" key="13">
    <source>
        <dbReference type="ARBA" id="ARBA00066994"/>
    </source>
</evidence>
<dbReference type="Gene3D" id="3.40.630.30">
    <property type="match status" value="1"/>
</dbReference>
<evidence type="ECO:0000256" key="9">
    <source>
        <dbReference type="ARBA" id="ARBA00051225"/>
    </source>
</evidence>
<proteinExistence type="inferred from homology"/>
<evidence type="ECO:0000256" key="3">
    <source>
        <dbReference type="ARBA" id="ARBA00022490"/>
    </source>
</evidence>
<evidence type="ECO:0000256" key="10">
    <source>
        <dbReference type="ARBA" id="ARBA00052207"/>
    </source>
</evidence>
<dbReference type="PANTHER" id="PTHR45896">
    <property type="entry name" value="N-ALPHA-ACETYLTRANSFERASE 30"/>
    <property type="match status" value="1"/>
</dbReference>
<evidence type="ECO:0000313" key="18">
    <source>
        <dbReference type="EnsemblMetazoa" id="XP_038056547.1"/>
    </source>
</evidence>
<dbReference type="FunFam" id="3.40.630.30:FF:000010">
    <property type="entry name" value="Putative N-alpha-acetyltransferase 30"/>
    <property type="match status" value="1"/>
</dbReference>
<dbReference type="InterPro" id="IPR044542">
    <property type="entry name" value="NAA30-like"/>
</dbReference>
<reference evidence="18" key="1">
    <citation type="submission" date="2022-11" db="UniProtKB">
        <authorList>
            <consortium name="EnsemblMetazoa"/>
        </authorList>
    </citation>
    <scope>IDENTIFICATION</scope>
</reference>
<dbReference type="GO" id="GO:0005634">
    <property type="term" value="C:nucleus"/>
    <property type="evidence" value="ECO:0007669"/>
    <property type="project" value="UniProtKB-SubCell"/>
</dbReference>
<evidence type="ECO:0000256" key="8">
    <source>
        <dbReference type="ARBA" id="ARBA00050754"/>
    </source>
</evidence>
<dbReference type="Pfam" id="PF00583">
    <property type="entry name" value="Acetyltransf_1"/>
    <property type="match status" value="1"/>
</dbReference>
<evidence type="ECO:0000256" key="7">
    <source>
        <dbReference type="ARBA" id="ARBA00024025"/>
    </source>
</evidence>
<evidence type="ECO:0000256" key="14">
    <source>
        <dbReference type="ARBA" id="ARBA00076746"/>
    </source>
</evidence>
<accession>A0A913ZYB1</accession>
<keyword evidence="5" id="KW-0539">Nucleus</keyword>
<evidence type="ECO:0000256" key="11">
    <source>
        <dbReference type="ARBA" id="ARBA00052362"/>
    </source>
</evidence>
<dbReference type="GeneID" id="119728395"/>
<dbReference type="PROSITE" id="PS51186">
    <property type="entry name" value="GNAT"/>
    <property type="match status" value="1"/>
</dbReference>